<dbReference type="GeneID" id="54474148"/>
<protein>
    <recommendedName>
        <fullName evidence="5">Arylsulfatase</fullName>
        <shortName evidence="5">AS</shortName>
        <ecNumber evidence="5">3.1.6.1</ecNumber>
    </recommendedName>
    <alternativeName>
        <fullName evidence="5">Aryl-sulfate sulphohydrolase</fullName>
    </alternativeName>
</protein>
<dbReference type="InterPro" id="IPR012083">
    <property type="entry name" value="Arylsulfatase"/>
</dbReference>
<dbReference type="PANTHER" id="PTHR43108">
    <property type="entry name" value="N-ACETYLGLUCOSAMINE-6-SULFATASE FAMILY MEMBER"/>
    <property type="match status" value="1"/>
</dbReference>
<proteinExistence type="inferred from homology"/>
<evidence type="ECO:0000256" key="7">
    <source>
        <dbReference type="SAM" id="SignalP"/>
    </source>
</evidence>
<dbReference type="PANTHER" id="PTHR43108:SF8">
    <property type="entry name" value="SD21168P"/>
    <property type="match status" value="1"/>
</dbReference>
<dbReference type="SUPFAM" id="SSF53649">
    <property type="entry name" value="Alkaline phosphatase-like"/>
    <property type="match status" value="1"/>
</dbReference>
<dbReference type="CDD" id="cd16147">
    <property type="entry name" value="G6S"/>
    <property type="match status" value="1"/>
</dbReference>
<dbReference type="FunFam" id="3.40.720.10:FF:000051">
    <property type="entry name" value="Arylsulfatase"/>
    <property type="match status" value="1"/>
</dbReference>
<keyword evidence="2 7" id="KW-0732">Signal</keyword>
<evidence type="ECO:0000259" key="8">
    <source>
        <dbReference type="Pfam" id="PF00884"/>
    </source>
</evidence>
<evidence type="ECO:0000256" key="6">
    <source>
        <dbReference type="PIRSR" id="PIRSR000972-50"/>
    </source>
</evidence>
<sequence>MNWKSTVALLAGLAALGQAETSRRPNIVFILTDDQDWHMHSLDYMPLLQKYVINEGTLYDNHYCTVSVCCPSRVNLWTGRAAHSTNVTDLFPPYGGYPKFVREGLNEDWFPVWMQNAGYNTYYTGKLFNSHSIDNYNDPYVKGFNGSDFLLDPYTYEYYNAYMTRNGAPPVSYAGKYSVDVVAEKAYGFLDEATLHEEPFFLGIAPVACHSNVKFTPPLTFDTAFYAERHAHLFKDYKIPRVANFNPDVPSGTDWVRKLPQLNDTVIEYHDEFQRSRLRSLQAVDEMVEELIHKLEAKGILDNTYIFYTTDNGYHISQHRLSPGKECPYEEDVHIPLVVRGPGIPAGHTAGVISSHTDLSPTMLKIAGSKGSEKVELDGFPIPLTKEELASPESGEHVNIEFWGHALPEGKYGKIGDDPLPHFPGTDFKDLEISVRNNTYKTARVIGKGYNLMYTVWCSGDKEFYDLERDPHEMSNLLHKDHAHLQSSYQLAGRSFKRVLSRIDALLMVLKSCYGKECHEPWNTLHGSSKVKNLRQALDSEYDAFYDDQPRVSFSSCEMGYLKAAEGPQHVNKWDDEKHGVAPVNVDGKQQSFQYTGPIEWWT</sequence>
<dbReference type="GO" id="GO:0005539">
    <property type="term" value="F:glycosaminoglycan binding"/>
    <property type="evidence" value="ECO:0007669"/>
    <property type="project" value="TreeGrafter"/>
</dbReference>
<dbReference type="OrthoDB" id="96314at2759"/>
<comment type="PTM">
    <text evidence="6">The conversion to 3-oxoalanine (also known as C-formylglycine, FGly), of a serine or cysteine residue in prokaryotes and of a cysteine residue in eukaryotes, is critical for catalytic activity.</text>
</comment>
<name>A0A6A6PVR2_9PEZI</name>
<keyword evidence="4" id="KW-0325">Glycoprotein</keyword>
<dbReference type="GO" id="GO:0018958">
    <property type="term" value="P:phenol-containing compound metabolic process"/>
    <property type="evidence" value="ECO:0007669"/>
    <property type="project" value="InterPro"/>
</dbReference>
<evidence type="ECO:0000256" key="4">
    <source>
        <dbReference type="ARBA" id="ARBA00023180"/>
    </source>
</evidence>
<feature type="chain" id="PRO_5025674117" description="Arylsulfatase" evidence="7">
    <location>
        <begin position="20"/>
        <end position="603"/>
    </location>
</feature>
<evidence type="ECO:0000256" key="2">
    <source>
        <dbReference type="ARBA" id="ARBA00022729"/>
    </source>
</evidence>
<gene>
    <name evidence="9" type="ORF">BDY17DRAFT_294490</name>
</gene>
<feature type="domain" description="Sulfatase N-terminal" evidence="8">
    <location>
        <begin position="25"/>
        <end position="368"/>
    </location>
</feature>
<evidence type="ECO:0000313" key="9">
    <source>
        <dbReference type="EMBL" id="KAF2483821.1"/>
    </source>
</evidence>
<dbReference type="EC" id="3.1.6.1" evidence="5"/>
<dbReference type="EMBL" id="MU001634">
    <property type="protein sequence ID" value="KAF2483821.1"/>
    <property type="molecule type" value="Genomic_DNA"/>
</dbReference>
<reference evidence="9" key="1">
    <citation type="journal article" date="2020" name="Stud. Mycol.">
        <title>101 Dothideomycetes genomes: a test case for predicting lifestyles and emergence of pathogens.</title>
        <authorList>
            <person name="Haridas S."/>
            <person name="Albert R."/>
            <person name="Binder M."/>
            <person name="Bloem J."/>
            <person name="Labutti K."/>
            <person name="Salamov A."/>
            <person name="Andreopoulos B."/>
            <person name="Baker S."/>
            <person name="Barry K."/>
            <person name="Bills G."/>
            <person name="Bluhm B."/>
            <person name="Cannon C."/>
            <person name="Castanera R."/>
            <person name="Culley D."/>
            <person name="Daum C."/>
            <person name="Ezra D."/>
            <person name="Gonzalez J."/>
            <person name="Henrissat B."/>
            <person name="Kuo A."/>
            <person name="Liang C."/>
            <person name="Lipzen A."/>
            <person name="Lutzoni F."/>
            <person name="Magnuson J."/>
            <person name="Mondo S."/>
            <person name="Nolan M."/>
            <person name="Ohm R."/>
            <person name="Pangilinan J."/>
            <person name="Park H.-J."/>
            <person name="Ramirez L."/>
            <person name="Alfaro M."/>
            <person name="Sun H."/>
            <person name="Tritt A."/>
            <person name="Yoshinaga Y."/>
            <person name="Zwiers L.-H."/>
            <person name="Turgeon B."/>
            <person name="Goodwin S."/>
            <person name="Spatafora J."/>
            <person name="Crous P."/>
            <person name="Grigoriev I."/>
        </authorList>
    </citation>
    <scope>NUCLEOTIDE SEQUENCE</scope>
    <source>
        <strain evidence="9">CBS 113389</strain>
    </source>
</reference>
<feature type="modified residue" description="3-oxoalanine (Cys)" evidence="6">
    <location>
        <position position="69"/>
    </location>
</feature>
<evidence type="ECO:0000256" key="3">
    <source>
        <dbReference type="ARBA" id="ARBA00022801"/>
    </source>
</evidence>
<dbReference type="Pfam" id="PF00884">
    <property type="entry name" value="Sulfatase"/>
    <property type="match status" value="1"/>
</dbReference>
<accession>A0A6A6PVR2</accession>
<dbReference type="InterPro" id="IPR000917">
    <property type="entry name" value="Sulfatase_N"/>
</dbReference>
<evidence type="ECO:0000313" key="10">
    <source>
        <dbReference type="Proteomes" id="UP000799767"/>
    </source>
</evidence>
<dbReference type="PROSITE" id="PS00523">
    <property type="entry name" value="SULFATASE_1"/>
    <property type="match status" value="1"/>
</dbReference>
<feature type="signal peptide" evidence="7">
    <location>
        <begin position="1"/>
        <end position="19"/>
    </location>
</feature>
<comment type="similarity">
    <text evidence="1 5">Belongs to the sulfatase family.</text>
</comment>
<dbReference type="InterPro" id="IPR024607">
    <property type="entry name" value="Sulfatase_CS"/>
</dbReference>
<dbReference type="InterPro" id="IPR017850">
    <property type="entry name" value="Alkaline_phosphatase_core_sf"/>
</dbReference>
<keyword evidence="10" id="KW-1185">Reference proteome</keyword>
<evidence type="ECO:0000256" key="1">
    <source>
        <dbReference type="ARBA" id="ARBA00008779"/>
    </source>
</evidence>
<dbReference type="RefSeq" id="XP_033590391.1">
    <property type="nucleotide sequence ID" value="XM_033733146.1"/>
</dbReference>
<dbReference type="GO" id="GO:0004065">
    <property type="term" value="F:arylsulfatase activity"/>
    <property type="evidence" value="ECO:0007669"/>
    <property type="project" value="UniProtKB-UniRule"/>
</dbReference>
<evidence type="ECO:0000256" key="5">
    <source>
        <dbReference type="PIRNR" id="PIRNR000972"/>
    </source>
</evidence>
<organism evidence="9 10">
    <name type="scientific">Neohortaea acidophila</name>
    <dbReference type="NCBI Taxonomy" id="245834"/>
    <lineage>
        <taxon>Eukaryota</taxon>
        <taxon>Fungi</taxon>
        <taxon>Dikarya</taxon>
        <taxon>Ascomycota</taxon>
        <taxon>Pezizomycotina</taxon>
        <taxon>Dothideomycetes</taxon>
        <taxon>Dothideomycetidae</taxon>
        <taxon>Mycosphaerellales</taxon>
        <taxon>Teratosphaeriaceae</taxon>
        <taxon>Neohortaea</taxon>
    </lineage>
</organism>
<dbReference type="AlphaFoldDB" id="A0A6A6PVR2"/>
<dbReference type="GO" id="GO:0008449">
    <property type="term" value="F:N-acetylglucosamine-6-sulfatase activity"/>
    <property type="evidence" value="ECO:0007669"/>
    <property type="project" value="TreeGrafter"/>
</dbReference>
<dbReference type="Gene3D" id="3.40.720.10">
    <property type="entry name" value="Alkaline Phosphatase, subunit A"/>
    <property type="match status" value="1"/>
</dbReference>
<comment type="catalytic activity">
    <reaction evidence="5">
        <text>an aryl sulfate + H2O = a phenol + sulfate + H(+)</text>
        <dbReference type="Rhea" id="RHEA:17261"/>
        <dbReference type="ChEBI" id="CHEBI:15377"/>
        <dbReference type="ChEBI" id="CHEBI:15378"/>
        <dbReference type="ChEBI" id="CHEBI:16189"/>
        <dbReference type="ChEBI" id="CHEBI:33853"/>
        <dbReference type="ChEBI" id="CHEBI:140317"/>
        <dbReference type="EC" id="3.1.6.1"/>
    </reaction>
</comment>
<dbReference type="Proteomes" id="UP000799767">
    <property type="component" value="Unassembled WGS sequence"/>
</dbReference>
<dbReference type="PIRSF" id="PIRSF000972">
    <property type="entry name" value="Arylsulf_plant"/>
    <property type="match status" value="1"/>
</dbReference>
<keyword evidence="3 5" id="KW-0378">Hydrolase</keyword>